<dbReference type="EMBL" id="JBHTOA010000040">
    <property type="protein sequence ID" value="MFD1399719.1"/>
    <property type="molecule type" value="Genomic_DNA"/>
</dbReference>
<dbReference type="RefSeq" id="WP_204119079.1">
    <property type="nucleotide sequence ID" value="NZ_BOLV01000011.1"/>
</dbReference>
<dbReference type="PANTHER" id="PTHR47816">
    <property type="entry name" value="RIBOSOMAL RNA SMALL SUBUNIT METHYLTRANSFERASE C"/>
    <property type="match status" value="1"/>
</dbReference>
<gene>
    <name evidence="4" type="ORF">ACFQ41_10410</name>
</gene>
<keyword evidence="5" id="KW-1185">Reference proteome</keyword>
<dbReference type="InterPro" id="IPR046977">
    <property type="entry name" value="RsmC/RlmG"/>
</dbReference>
<dbReference type="EC" id="2.1.1.174" evidence="4"/>
<sequence>MSHYYENDPELAHDEHEFSFTLAGHPLRFTADNGVFSKHTVDFGSRVLIETVVEQTLPAGPILDVGCGYGPIGLALAKQYPERQVVMSDVNERALGLAKRNAEANQIANVTIVESSVYDAIDGQFGVIVTNPPIRAGKAIVSAILEGALAHLQPGGQLYAVLQKKQGASSALKLMQATFGQAEKVKMAHGYYILRATKPTA</sequence>
<dbReference type="SUPFAM" id="SSF53335">
    <property type="entry name" value="S-adenosyl-L-methionine-dependent methyltransferases"/>
    <property type="match status" value="1"/>
</dbReference>
<dbReference type="Pfam" id="PF05175">
    <property type="entry name" value="MTS"/>
    <property type="match status" value="1"/>
</dbReference>
<dbReference type="Proteomes" id="UP001597199">
    <property type="component" value="Unassembled WGS sequence"/>
</dbReference>
<evidence type="ECO:0000313" key="5">
    <source>
        <dbReference type="Proteomes" id="UP001597199"/>
    </source>
</evidence>
<feature type="domain" description="Methyltransferase small" evidence="3">
    <location>
        <begin position="27"/>
        <end position="195"/>
    </location>
</feature>
<evidence type="ECO:0000256" key="2">
    <source>
        <dbReference type="ARBA" id="ARBA00022679"/>
    </source>
</evidence>
<reference evidence="5" key="1">
    <citation type="journal article" date="2019" name="Int. J. Syst. Evol. Microbiol.">
        <title>The Global Catalogue of Microorganisms (GCM) 10K type strain sequencing project: providing services to taxonomists for standard genome sequencing and annotation.</title>
        <authorList>
            <consortium name="The Broad Institute Genomics Platform"/>
            <consortium name="The Broad Institute Genome Sequencing Center for Infectious Disease"/>
            <person name="Wu L."/>
            <person name="Ma J."/>
        </authorList>
    </citation>
    <scope>NUCLEOTIDE SEQUENCE [LARGE SCALE GENOMIC DNA]</scope>
    <source>
        <strain evidence="5">CCM 9110</strain>
    </source>
</reference>
<dbReference type="GO" id="GO:0052914">
    <property type="term" value="F:16S rRNA (guanine(1207)-N(2))-methyltransferase activity"/>
    <property type="evidence" value="ECO:0007669"/>
    <property type="project" value="UniProtKB-EC"/>
</dbReference>
<dbReference type="CDD" id="cd02440">
    <property type="entry name" value="AdoMet_MTases"/>
    <property type="match status" value="1"/>
</dbReference>
<evidence type="ECO:0000256" key="1">
    <source>
        <dbReference type="ARBA" id="ARBA00022603"/>
    </source>
</evidence>
<dbReference type="Gene3D" id="3.40.50.150">
    <property type="entry name" value="Vaccinia Virus protein VP39"/>
    <property type="match status" value="1"/>
</dbReference>
<dbReference type="GO" id="GO:0052916">
    <property type="term" value="F:23S rRNA (guanine(1835)-N(2))-methyltransferase activity"/>
    <property type="evidence" value="ECO:0007669"/>
    <property type="project" value="UniProtKB-EC"/>
</dbReference>
<dbReference type="InterPro" id="IPR007848">
    <property type="entry name" value="Small_mtfrase_dom"/>
</dbReference>
<evidence type="ECO:0000313" key="4">
    <source>
        <dbReference type="EMBL" id="MFD1399719.1"/>
    </source>
</evidence>
<keyword evidence="2 4" id="KW-0808">Transferase</keyword>
<protein>
    <submittedName>
        <fullName evidence="4">Class I SAM-dependent methyltransferase</fullName>
        <ecNumber evidence="4">2.1.1.172</ecNumber>
        <ecNumber evidence="4">2.1.1.174</ecNumber>
    </submittedName>
</protein>
<proteinExistence type="predicted"/>
<dbReference type="InterPro" id="IPR029063">
    <property type="entry name" value="SAM-dependent_MTases_sf"/>
</dbReference>
<accession>A0ABW4BGU1</accession>
<dbReference type="EC" id="2.1.1.172" evidence="4"/>
<dbReference type="PANTHER" id="PTHR47816:SF4">
    <property type="entry name" value="RIBOSOMAL RNA SMALL SUBUNIT METHYLTRANSFERASE C"/>
    <property type="match status" value="1"/>
</dbReference>
<organism evidence="4 5">
    <name type="scientific">Lacticaseibacillus suilingensis</name>
    <dbReference type="NCBI Taxonomy" id="2799577"/>
    <lineage>
        <taxon>Bacteria</taxon>
        <taxon>Bacillati</taxon>
        <taxon>Bacillota</taxon>
        <taxon>Bacilli</taxon>
        <taxon>Lactobacillales</taxon>
        <taxon>Lactobacillaceae</taxon>
        <taxon>Lacticaseibacillus</taxon>
    </lineage>
</organism>
<keyword evidence="1 4" id="KW-0489">Methyltransferase</keyword>
<comment type="caution">
    <text evidence="4">The sequence shown here is derived from an EMBL/GenBank/DDBJ whole genome shotgun (WGS) entry which is preliminary data.</text>
</comment>
<name>A0ABW4BGU1_9LACO</name>
<evidence type="ECO:0000259" key="3">
    <source>
        <dbReference type="Pfam" id="PF05175"/>
    </source>
</evidence>